<dbReference type="RefSeq" id="WP_074067559.1">
    <property type="nucleotide sequence ID" value="NZ_CP017101.1"/>
</dbReference>
<protein>
    <recommendedName>
        <fullName evidence="4">Lipoprotein</fullName>
    </recommendedName>
</protein>
<organism evidence="2 3">
    <name type="scientific">Rhizobium gallicum</name>
    <dbReference type="NCBI Taxonomy" id="56730"/>
    <lineage>
        <taxon>Bacteria</taxon>
        <taxon>Pseudomonadati</taxon>
        <taxon>Pseudomonadota</taxon>
        <taxon>Alphaproteobacteria</taxon>
        <taxon>Hyphomicrobiales</taxon>
        <taxon>Rhizobiaceae</taxon>
        <taxon>Rhizobium/Agrobacterium group</taxon>
        <taxon>Rhizobium</taxon>
    </lineage>
</organism>
<gene>
    <name evidence="2" type="ORF">IE4872_CH01616</name>
</gene>
<sequence length="122" mass="13089">MRSITILAAALLALSGCASKELLSKSAEYGTTFEMVKTQYGEFRVYEHPNGKRLAVSSTMGGAIGQGITKGLTFGAGNILPSEGAYQEAAEAYLRNHKAIKSCKVTNGYLLQEPIYEFTLAC</sequence>
<evidence type="ECO:0000256" key="1">
    <source>
        <dbReference type="SAM" id="SignalP"/>
    </source>
</evidence>
<proteinExistence type="predicted"/>
<evidence type="ECO:0000313" key="3">
    <source>
        <dbReference type="Proteomes" id="UP000184749"/>
    </source>
</evidence>
<name>A0A1L5NHB7_9HYPH</name>
<feature type="signal peptide" evidence="1">
    <location>
        <begin position="1"/>
        <end position="20"/>
    </location>
</feature>
<accession>A0A1L5NHB7</accession>
<feature type="chain" id="PRO_5012611529" description="Lipoprotein" evidence="1">
    <location>
        <begin position="21"/>
        <end position="122"/>
    </location>
</feature>
<dbReference type="STRING" id="56730.IE4872_CH01616"/>
<dbReference type="EMBL" id="CP017101">
    <property type="protein sequence ID" value="APO67258.1"/>
    <property type="molecule type" value="Genomic_DNA"/>
</dbReference>
<evidence type="ECO:0008006" key="4">
    <source>
        <dbReference type="Google" id="ProtNLM"/>
    </source>
</evidence>
<dbReference type="AlphaFoldDB" id="A0A1L5NHB7"/>
<dbReference type="Proteomes" id="UP000184749">
    <property type="component" value="Chromosome"/>
</dbReference>
<dbReference type="OrthoDB" id="8420129at2"/>
<dbReference type="PROSITE" id="PS51257">
    <property type="entry name" value="PROKAR_LIPOPROTEIN"/>
    <property type="match status" value="1"/>
</dbReference>
<keyword evidence="1" id="KW-0732">Signal</keyword>
<evidence type="ECO:0000313" key="2">
    <source>
        <dbReference type="EMBL" id="APO67258.1"/>
    </source>
</evidence>
<reference evidence="2 3" key="1">
    <citation type="submission" date="2016-09" db="EMBL/GenBank/DDBJ databases">
        <title>The complete genome sequences of Rhizobium gallicum, symbiovars gallicum and phaseoli, symbionts associated to common bean (Phaseolus vulgaris).</title>
        <authorList>
            <person name="Bustos P."/>
            <person name="Santamaria R.I."/>
            <person name="Perez-Carrascal O.M."/>
            <person name="Juarez S."/>
            <person name="Lozano L."/>
            <person name="Martinez-Flores I."/>
            <person name="Martinez-Romero E."/>
            <person name="Cevallos M."/>
            <person name="Romero D."/>
            <person name="Davila G."/>
            <person name="Gonzalez V."/>
        </authorList>
    </citation>
    <scope>NUCLEOTIDE SEQUENCE [LARGE SCALE GENOMIC DNA]</scope>
    <source>
        <strain evidence="2 3">IE4872</strain>
    </source>
</reference>